<keyword evidence="3" id="KW-1185">Reference proteome</keyword>
<dbReference type="EMBL" id="VDFW01000055">
    <property type="protein sequence ID" value="TNC19058.1"/>
    <property type="molecule type" value="Genomic_DNA"/>
</dbReference>
<evidence type="ECO:0000313" key="3">
    <source>
        <dbReference type="Proteomes" id="UP000305546"/>
    </source>
</evidence>
<dbReference type="RefSeq" id="WP_139100708.1">
    <property type="nucleotide sequence ID" value="NZ_VDFW01000055.1"/>
</dbReference>
<dbReference type="Proteomes" id="UP000305546">
    <property type="component" value="Unassembled WGS sequence"/>
</dbReference>
<organism evidence="2 3">
    <name type="scientific">Amycolatopsis alkalitolerans</name>
    <dbReference type="NCBI Taxonomy" id="2547244"/>
    <lineage>
        <taxon>Bacteria</taxon>
        <taxon>Bacillati</taxon>
        <taxon>Actinomycetota</taxon>
        <taxon>Actinomycetes</taxon>
        <taxon>Pseudonocardiales</taxon>
        <taxon>Pseudonocardiaceae</taxon>
        <taxon>Amycolatopsis</taxon>
    </lineage>
</organism>
<evidence type="ECO:0000256" key="1">
    <source>
        <dbReference type="SAM" id="Phobius"/>
    </source>
</evidence>
<feature type="transmembrane region" description="Helical" evidence="1">
    <location>
        <begin position="171"/>
        <end position="191"/>
    </location>
</feature>
<dbReference type="OrthoDB" id="7311517at2"/>
<reference evidence="2 3" key="1">
    <citation type="submission" date="2019-06" db="EMBL/GenBank/DDBJ databases">
        <title>Amycolatopsis alkalitolerans sp. nov., isolated from Gastrodia elata Blume.</title>
        <authorList>
            <person name="Narsing Rao M.P."/>
            <person name="Li W.J."/>
        </authorList>
    </citation>
    <scope>NUCLEOTIDE SEQUENCE [LARGE SCALE GENOMIC DNA]</scope>
    <source>
        <strain evidence="2 3">SYSUP0005</strain>
    </source>
</reference>
<keyword evidence="1" id="KW-0812">Transmembrane</keyword>
<proteinExistence type="predicted"/>
<keyword evidence="1" id="KW-1133">Transmembrane helix</keyword>
<gene>
    <name evidence="2" type="ORF">FG385_32855</name>
</gene>
<sequence>MSTVRDAIFAATPDPDVRRAMLLGALLEGGSLGAGPFPPGDQGTSFGPFQIHLPAHPGVTSSQASDPDFAVRFMLPAYQSGVQRAGGAGSADQAARAAYYAERPKNMYPASRYTSLWQQVTAALTGAPVGTGTLASDTTGGSSSPFAFLQPVADFFHALAWLVNPLNWLRIVLALFGVGFTLGGITAFVTAV</sequence>
<protein>
    <submittedName>
        <fullName evidence="2">Uncharacterized protein</fullName>
    </submittedName>
</protein>
<dbReference type="AlphaFoldDB" id="A0A5C4LS28"/>
<comment type="caution">
    <text evidence="2">The sequence shown here is derived from an EMBL/GenBank/DDBJ whole genome shotgun (WGS) entry which is preliminary data.</text>
</comment>
<keyword evidence="1" id="KW-0472">Membrane</keyword>
<name>A0A5C4LS28_9PSEU</name>
<evidence type="ECO:0000313" key="2">
    <source>
        <dbReference type="EMBL" id="TNC19058.1"/>
    </source>
</evidence>
<accession>A0A5C4LS28</accession>